<evidence type="ECO:0000313" key="1">
    <source>
        <dbReference type="EMBL" id="QWG08170.1"/>
    </source>
</evidence>
<dbReference type="RefSeq" id="WP_144075548.1">
    <property type="nucleotide sequence ID" value="NZ_CP076128.1"/>
</dbReference>
<organism evidence="1 2">
    <name type="scientific">Flammeovirga kamogawensis</name>
    <dbReference type="NCBI Taxonomy" id="373891"/>
    <lineage>
        <taxon>Bacteria</taxon>
        <taxon>Pseudomonadati</taxon>
        <taxon>Bacteroidota</taxon>
        <taxon>Cytophagia</taxon>
        <taxon>Cytophagales</taxon>
        <taxon>Flammeovirgaceae</taxon>
        <taxon>Flammeovirga</taxon>
    </lineage>
</organism>
<evidence type="ECO:0000313" key="2">
    <source>
        <dbReference type="Proteomes" id="UP000682802"/>
    </source>
</evidence>
<proteinExistence type="predicted"/>
<keyword evidence="2" id="KW-1185">Reference proteome</keyword>
<sequence>MHLIELYTLENNDRLDLVEHNISPEPGDFIFSKNEYEFLKSLYDKSELYDASLFPKFSEEIAKEIKALLDECDFNEKNRTSIKHILDKVNLNEEQHKFIQQLITKLDEVETDWEYEDENRWELIESLKNISVLFMMNEIEREFGDGELTSATTLTDDEFKLLSIIHEDESKNKAEEKVGNLTFNLAQLDYIREIITTLEYPEDTPLDVQQENFILNILEKCSHLNEEEPNEFHTFSIQELFEIESASSITQDDSSIFADNNFSKAELKLLDAVFNNKGFIRIGDSKYSKKQLESLRGAFNEEIEWDSVKKYFSESQQELISHIFLVYDNQFLIEDEGNSDETKIDIEVFYLMDQIERNEMENIGSSISSLIFDDAQYALLDAVFKNKKSFKDDLLKINIKRGDLDKIEKVFDQLPLYQSDKLVISLPKNAKKFVDNLIQTAIINDPKI</sequence>
<dbReference type="EMBL" id="CP076128">
    <property type="protein sequence ID" value="QWG08170.1"/>
    <property type="molecule type" value="Genomic_DNA"/>
</dbReference>
<accession>A0ABX8GX41</accession>
<dbReference type="Proteomes" id="UP000682802">
    <property type="component" value="Chromosome 1"/>
</dbReference>
<protein>
    <submittedName>
        <fullName evidence="1">Uncharacterized protein</fullName>
    </submittedName>
</protein>
<gene>
    <name evidence="1" type="ORF">KM029_04320</name>
</gene>
<name>A0ABX8GX41_9BACT</name>
<reference evidence="1 2" key="1">
    <citation type="submission" date="2021-05" db="EMBL/GenBank/DDBJ databases">
        <title>Comparative genomic studies on the polysaccharide-degrading batcterial strains of the Flammeovirga genus.</title>
        <authorList>
            <person name="Zewei F."/>
            <person name="Zheng Z."/>
            <person name="Yu L."/>
            <person name="Ruyue G."/>
            <person name="Yanhong M."/>
            <person name="Yuanyuan C."/>
            <person name="Jingyan G."/>
            <person name="Wenjun H."/>
        </authorList>
    </citation>
    <scope>NUCLEOTIDE SEQUENCE [LARGE SCALE GENOMIC DNA]</scope>
    <source>
        <strain evidence="1 2">YS10</strain>
    </source>
</reference>